<comment type="caution">
    <text evidence="1">The sequence shown here is derived from an EMBL/GenBank/DDBJ whole genome shotgun (WGS) entry which is preliminary data.</text>
</comment>
<dbReference type="RefSeq" id="WP_106594980.1">
    <property type="nucleotide sequence ID" value="NZ_PYAS01000003.1"/>
</dbReference>
<keyword evidence="2" id="KW-1185">Reference proteome</keyword>
<dbReference type="PROSITE" id="PS51257">
    <property type="entry name" value="PROKAR_LIPOPROTEIN"/>
    <property type="match status" value="1"/>
</dbReference>
<organism evidence="1 2">
    <name type="scientific">Dyadobacter jiangsuensis</name>
    <dbReference type="NCBI Taxonomy" id="1591085"/>
    <lineage>
        <taxon>Bacteria</taxon>
        <taxon>Pseudomonadati</taxon>
        <taxon>Bacteroidota</taxon>
        <taxon>Cytophagia</taxon>
        <taxon>Cytophagales</taxon>
        <taxon>Spirosomataceae</taxon>
        <taxon>Dyadobacter</taxon>
    </lineage>
</organism>
<gene>
    <name evidence="1" type="ORF">CLV60_103446</name>
</gene>
<accession>A0A2P8GC83</accession>
<evidence type="ECO:0000313" key="1">
    <source>
        <dbReference type="EMBL" id="PSL31580.1"/>
    </source>
</evidence>
<dbReference type="EMBL" id="PYAS01000003">
    <property type="protein sequence ID" value="PSL31580.1"/>
    <property type="molecule type" value="Genomic_DNA"/>
</dbReference>
<sequence>MKTNICIVLVAFLAACQPKKVEPADINIVWKAKSVRQNGVLVYTEGNPASTQPGYARFRLDLTAGDQVIFRDVDGRKLVGTWSLSTDNNRLILENLSPPPSESSGNIEFYLTAPPTRENLMLKRTNESRKTGNSINEYELVPE</sequence>
<reference evidence="1 2" key="1">
    <citation type="submission" date="2018-03" db="EMBL/GenBank/DDBJ databases">
        <title>Genomic Encyclopedia of Archaeal and Bacterial Type Strains, Phase II (KMG-II): from individual species to whole genera.</title>
        <authorList>
            <person name="Goeker M."/>
        </authorList>
    </citation>
    <scope>NUCLEOTIDE SEQUENCE [LARGE SCALE GENOMIC DNA]</scope>
    <source>
        <strain evidence="1 2">DSM 29057</strain>
    </source>
</reference>
<dbReference type="AlphaFoldDB" id="A0A2P8GC83"/>
<evidence type="ECO:0008006" key="3">
    <source>
        <dbReference type="Google" id="ProtNLM"/>
    </source>
</evidence>
<evidence type="ECO:0000313" key="2">
    <source>
        <dbReference type="Proteomes" id="UP000241964"/>
    </source>
</evidence>
<dbReference type="Proteomes" id="UP000241964">
    <property type="component" value="Unassembled WGS sequence"/>
</dbReference>
<protein>
    <recommendedName>
        <fullName evidence="3">Lipocalin-like protein</fullName>
    </recommendedName>
</protein>
<proteinExistence type="predicted"/>
<dbReference type="OrthoDB" id="960353at2"/>
<name>A0A2P8GC83_9BACT</name>